<evidence type="ECO:0000256" key="4">
    <source>
        <dbReference type="PIRSR" id="PIRSR001434-2"/>
    </source>
</evidence>
<dbReference type="PANTHER" id="PTHR11808">
    <property type="entry name" value="TRANS-SULFURATION ENZYME FAMILY MEMBER"/>
    <property type="match status" value="1"/>
</dbReference>
<protein>
    <submittedName>
        <fullName evidence="6">Cystathionine gamma-synthase</fullName>
    </submittedName>
</protein>
<dbReference type="OrthoDB" id="9805807at2"/>
<dbReference type="CDD" id="cd00614">
    <property type="entry name" value="CGS_like"/>
    <property type="match status" value="1"/>
</dbReference>
<dbReference type="SUPFAM" id="SSF53383">
    <property type="entry name" value="PLP-dependent transferases"/>
    <property type="match status" value="1"/>
</dbReference>
<dbReference type="AlphaFoldDB" id="A0A2U8FGB8"/>
<evidence type="ECO:0000256" key="5">
    <source>
        <dbReference type="RuleBase" id="RU362118"/>
    </source>
</evidence>
<feature type="modified residue" description="N6-(pyridoxal phosphate)lysine" evidence="4">
    <location>
        <position position="200"/>
    </location>
</feature>
<gene>
    <name evidence="6" type="ORF">CDV25_08730</name>
</gene>
<evidence type="ECO:0000256" key="3">
    <source>
        <dbReference type="ARBA" id="ARBA00022898"/>
    </source>
</evidence>
<dbReference type="Gene3D" id="3.90.1150.10">
    <property type="entry name" value="Aspartate Aminotransferase, domain 1"/>
    <property type="match status" value="1"/>
</dbReference>
<evidence type="ECO:0000313" key="6">
    <source>
        <dbReference type="EMBL" id="AWI34837.1"/>
    </source>
</evidence>
<comment type="cofactor">
    <cofactor evidence="1 5">
        <name>pyridoxal 5'-phosphate</name>
        <dbReference type="ChEBI" id="CHEBI:597326"/>
    </cofactor>
</comment>
<dbReference type="RefSeq" id="WP_108911613.1">
    <property type="nucleotide sequence ID" value="NZ_CP021886.1"/>
</dbReference>
<dbReference type="Gene3D" id="3.40.640.10">
    <property type="entry name" value="Type I PLP-dependent aspartate aminotransferase-like (Major domain)"/>
    <property type="match status" value="1"/>
</dbReference>
<dbReference type="KEGG" id="had:CDV25_08730"/>
<evidence type="ECO:0000256" key="2">
    <source>
        <dbReference type="ARBA" id="ARBA00009077"/>
    </source>
</evidence>
<dbReference type="GO" id="GO:0005737">
    <property type="term" value="C:cytoplasm"/>
    <property type="evidence" value="ECO:0007669"/>
    <property type="project" value="TreeGrafter"/>
</dbReference>
<sequence>MKFSTKAVFVAEEPNLSGKTSSDVISSIHLASTFAKPDFENTIKGFGYSRLTNPTREVVESKLAALENAKYAICYASGQAAECVSLLSFLKSDDEILCFDDIYGGTRRLLSKVFNHFNIKVKYLDMTKLENIESNITSNTKMIWLESPTNPLLQLCDIKAICAIAKRHNILTVVDNTFATPYLQRPLDLGADVVLHSMTKYINGHSDSVGGAVVLNDDSLYEQLRFVSNSTGMILAPFDSYLHARGLKTLALRMERHCSNALEIARFLESHNKIEKVIYPGLPSHPQHELAKEQMNGLFGGVVSVYLKAEYQQVQVFAKNLKHFILAESLGGAESLFGSPYYMSHGSVDEEVKKALNITKNLLRLSIGLEDVEDLKDALSNALDKI</sequence>
<dbReference type="InterPro" id="IPR015421">
    <property type="entry name" value="PyrdxlP-dep_Trfase_major"/>
</dbReference>
<dbReference type="FunFam" id="3.90.1150.10:FF:000033">
    <property type="entry name" value="Cystathionine gamma-synthase"/>
    <property type="match status" value="1"/>
</dbReference>
<dbReference type="GO" id="GO:0009086">
    <property type="term" value="P:methionine biosynthetic process"/>
    <property type="evidence" value="ECO:0007669"/>
    <property type="project" value="UniProtKB-ARBA"/>
</dbReference>
<dbReference type="Pfam" id="PF01053">
    <property type="entry name" value="Cys_Met_Meta_PP"/>
    <property type="match status" value="1"/>
</dbReference>
<dbReference type="Proteomes" id="UP000244890">
    <property type="component" value="Chromosome"/>
</dbReference>
<dbReference type="GO" id="GO:0019343">
    <property type="term" value="P:cysteine biosynthetic process via cystathionine"/>
    <property type="evidence" value="ECO:0007669"/>
    <property type="project" value="TreeGrafter"/>
</dbReference>
<organism evidence="6 7">
    <name type="scientific">Helicobacter apodemus</name>
    <dbReference type="NCBI Taxonomy" id="135569"/>
    <lineage>
        <taxon>Bacteria</taxon>
        <taxon>Pseudomonadati</taxon>
        <taxon>Campylobacterota</taxon>
        <taxon>Epsilonproteobacteria</taxon>
        <taxon>Campylobacterales</taxon>
        <taxon>Helicobacteraceae</taxon>
        <taxon>Helicobacter</taxon>
    </lineage>
</organism>
<dbReference type="PIRSF" id="PIRSF001434">
    <property type="entry name" value="CGS"/>
    <property type="match status" value="1"/>
</dbReference>
<dbReference type="InterPro" id="IPR015424">
    <property type="entry name" value="PyrdxlP-dep_Trfase"/>
</dbReference>
<dbReference type="InterPro" id="IPR000277">
    <property type="entry name" value="Cys/Met-Metab_PyrdxlP-dep_enz"/>
</dbReference>
<dbReference type="InterPro" id="IPR015422">
    <property type="entry name" value="PyrdxlP-dep_Trfase_small"/>
</dbReference>
<dbReference type="GO" id="GO:0030170">
    <property type="term" value="F:pyridoxal phosphate binding"/>
    <property type="evidence" value="ECO:0007669"/>
    <property type="project" value="InterPro"/>
</dbReference>
<dbReference type="PANTHER" id="PTHR11808:SF15">
    <property type="entry name" value="CYSTATHIONINE GAMMA-LYASE"/>
    <property type="match status" value="1"/>
</dbReference>
<name>A0A2U8FGB8_9HELI</name>
<proteinExistence type="inferred from homology"/>
<reference evidence="6 7" key="1">
    <citation type="submission" date="2017-06" db="EMBL/GenBank/DDBJ databases">
        <title>Complete genome of Helicobacter apodemus.</title>
        <authorList>
            <person name="Cho S."/>
        </authorList>
    </citation>
    <scope>NUCLEOTIDE SEQUENCE [LARGE SCALE GENOMIC DNA]</scope>
    <source>
        <strain evidence="7">SNUVETPUB-15-01</strain>
    </source>
</reference>
<accession>A0A2U8FGB8</accession>
<evidence type="ECO:0000313" key="7">
    <source>
        <dbReference type="Proteomes" id="UP000244890"/>
    </source>
</evidence>
<comment type="similarity">
    <text evidence="2 5">Belongs to the trans-sulfuration enzymes family.</text>
</comment>
<dbReference type="GO" id="GO:0004123">
    <property type="term" value="F:cystathionine gamma-lyase activity"/>
    <property type="evidence" value="ECO:0007669"/>
    <property type="project" value="TreeGrafter"/>
</dbReference>
<dbReference type="GO" id="GO:0019346">
    <property type="term" value="P:transsulfuration"/>
    <property type="evidence" value="ECO:0007669"/>
    <property type="project" value="InterPro"/>
</dbReference>
<dbReference type="EMBL" id="CP021886">
    <property type="protein sequence ID" value="AWI34837.1"/>
    <property type="molecule type" value="Genomic_DNA"/>
</dbReference>
<evidence type="ECO:0000256" key="1">
    <source>
        <dbReference type="ARBA" id="ARBA00001933"/>
    </source>
</evidence>
<dbReference type="FunFam" id="3.40.640.10:FF:000009">
    <property type="entry name" value="Cystathionine gamma-synthase homolog"/>
    <property type="match status" value="1"/>
</dbReference>
<keyword evidence="3 4" id="KW-0663">Pyridoxal phosphate</keyword>